<organism evidence="11 12">
    <name type="scientific">Kribbella capetownensis</name>
    <dbReference type="NCBI Taxonomy" id="1572659"/>
    <lineage>
        <taxon>Bacteria</taxon>
        <taxon>Bacillati</taxon>
        <taxon>Actinomycetota</taxon>
        <taxon>Actinomycetes</taxon>
        <taxon>Propionibacteriales</taxon>
        <taxon>Kribbellaceae</taxon>
        <taxon>Kribbella</taxon>
    </lineage>
</organism>
<dbReference type="OrthoDB" id="3405625at2"/>
<accession>A0A4R0K4Q5</accession>
<feature type="transmembrane region" description="Helical" evidence="8">
    <location>
        <begin position="812"/>
        <end position="832"/>
    </location>
</feature>
<comment type="caution">
    <text evidence="11">The sequence shown here is derived from an EMBL/GenBank/DDBJ whole genome shotgun (WGS) entry which is preliminary data.</text>
</comment>
<sequence>MGGWRPPLRIARRTTRKSLGRTFLVAALIGLPVLAATWMGVIFKTSSPEGETLAKITVGQADAQLTVTQYSKLTKLTSPPALEMGEPPPAAGAEEPARTPGTFDPLPLLPPGTTLARQFTDGGTVEIHGRDAKTSVGLVTGDGKSPLTEGTVKLDKGRLPATQNEVAISPSLADRLGISGPTGTVVSASGQNYTVVGIARRMSQQGAETIFATPDTSLATPDPTISVTYLVKLPAGADADTLVPQLIDHGMLLLPRANIVDPPPSPYGSGSTDIGPYAAMALIIGFGVLEIVLLAGTAFAVGARRQTRELGLVMATGGTPRDVRRIVLMQGLFAGLVGVVGGLVTAAVLVLAGKPLWEKLTGAVFTAWQIPWLNVGLIALLGLVAGLAAAVVPARSASRQSPVSALAGRFAVSAKQARIRKPAVVLLVAGVACVFIGSALIAAALQEAQRAVSQEDPYQATVTPTGPIALVLLGITATIAALVWMLPSLVGKFSRLARVLPLSARLAVRDAARHRHRTGPATAAIMMAVAGTAAVAFAGSNAIAAEAKNYTADAHYGDASIRFGTGGPDSVQYSSSTVDRVGALLPVRHQYELGTVSLPEAKANEYGYIPLLFAASGQTEGSTSYGLLAVDPAYIARFGEYGAKAAAELRAGKAVLPLATLAPGQKKTEVSTEGDSGQERIVGTLVAATVGNTPRVSYLQQSALISQDAARKLGKITVYQVHYELTREPTKDELGAVARFLGSDEVLQVERGYQSPARLFLLGILGAATVVTLLGVAISVSLSAAEGRADLATLAAIGAQPRRRRNLAAAQAWVLGQLGCVLGVGVGALYGYTAHAAFGSPHFMVPWVELGGIVIAVPLFAGLLAWLMTRSHLPMVSRID</sequence>
<keyword evidence="2" id="KW-1003">Cell membrane</keyword>
<dbReference type="InterPro" id="IPR025857">
    <property type="entry name" value="MacB_PCD"/>
</dbReference>
<name>A0A4R0K4Q5_9ACTN</name>
<evidence type="ECO:0000259" key="10">
    <source>
        <dbReference type="Pfam" id="PF12704"/>
    </source>
</evidence>
<feature type="transmembrane region" description="Helical" evidence="8">
    <location>
        <begin position="465"/>
        <end position="486"/>
    </location>
</feature>
<feature type="transmembrane region" description="Helical" evidence="8">
    <location>
        <begin position="523"/>
        <end position="544"/>
    </location>
</feature>
<evidence type="ECO:0000256" key="1">
    <source>
        <dbReference type="ARBA" id="ARBA00004651"/>
    </source>
</evidence>
<comment type="subcellular location">
    <subcellularLocation>
        <location evidence="1">Cell membrane</location>
        <topology evidence="1">Multi-pass membrane protein</topology>
    </subcellularLocation>
</comment>
<proteinExistence type="inferred from homology"/>
<dbReference type="InterPro" id="IPR003838">
    <property type="entry name" value="ABC3_permease_C"/>
</dbReference>
<feature type="transmembrane region" description="Helical" evidence="8">
    <location>
        <begin position="372"/>
        <end position="392"/>
    </location>
</feature>
<dbReference type="PANTHER" id="PTHR30572">
    <property type="entry name" value="MEMBRANE COMPONENT OF TRANSPORTER-RELATED"/>
    <property type="match status" value="1"/>
</dbReference>
<feature type="compositionally biased region" description="Low complexity" evidence="7">
    <location>
        <begin position="79"/>
        <end position="105"/>
    </location>
</feature>
<keyword evidence="3 8" id="KW-0812">Transmembrane</keyword>
<evidence type="ECO:0000256" key="8">
    <source>
        <dbReference type="SAM" id="Phobius"/>
    </source>
</evidence>
<dbReference type="InterPro" id="IPR050250">
    <property type="entry name" value="Macrolide_Exporter_MacB"/>
</dbReference>
<evidence type="ECO:0000256" key="3">
    <source>
        <dbReference type="ARBA" id="ARBA00022692"/>
    </source>
</evidence>
<dbReference type="GO" id="GO:0005886">
    <property type="term" value="C:plasma membrane"/>
    <property type="evidence" value="ECO:0007669"/>
    <property type="project" value="UniProtKB-SubCell"/>
</dbReference>
<dbReference type="EMBL" id="SJKD01000001">
    <property type="protein sequence ID" value="TCC52788.1"/>
    <property type="molecule type" value="Genomic_DNA"/>
</dbReference>
<keyword evidence="12" id="KW-1185">Reference proteome</keyword>
<evidence type="ECO:0000256" key="6">
    <source>
        <dbReference type="ARBA" id="ARBA00038076"/>
    </source>
</evidence>
<dbReference type="AlphaFoldDB" id="A0A4R0K4Q5"/>
<evidence type="ECO:0000313" key="11">
    <source>
        <dbReference type="EMBL" id="TCC52788.1"/>
    </source>
</evidence>
<feature type="region of interest" description="Disordered" evidence="7">
    <location>
        <begin position="77"/>
        <end position="105"/>
    </location>
</feature>
<evidence type="ECO:0000313" key="12">
    <source>
        <dbReference type="Proteomes" id="UP000293342"/>
    </source>
</evidence>
<evidence type="ECO:0000256" key="4">
    <source>
        <dbReference type="ARBA" id="ARBA00022989"/>
    </source>
</evidence>
<evidence type="ECO:0000259" key="9">
    <source>
        <dbReference type="Pfam" id="PF02687"/>
    </source>
</evidence>
<dbReference type="Proteomes" id="UP000293342">
    <property type="component" value="Unassembled WGS sequence"/>
</dbReference>
<comment type="similarity">
    <text evidence="6">Belongs to the ABC-4 integral membrane protein family.</text>
</comment>
<gene>
    <name evidence="11" type="ORF">E0H75_03305</name>
</gene>
<keyword evidence="4 8" id="KW-1133">Transmembrane helix</keyword>
<feature type="transmembrane region" description="Helical" evidence="8">
    <location>
        <begin position="844"/>
        <end position="868"/>
    </location>
</feature>
<feature type="transmembrane region" description="Helical" evidence="8">
    <location>
        <begin position="423"/>
        <end position="445"/>
    </location>
</feature>
<reference evidence="11 12" key="1">
    <citation type="submission" date="2019-02" db="EMBL/GenBank/DDBJ databases">
        <title>Kribbella capetownensis sp. nov. and Kribbella speibonae sp. nov., isolated from soil.</title>
        <authorList>
            <person name="Curtis S.M."/>
            <person name="Norton I."/>
            <person name="Everest G.J."/>
            <person name="Meyers P.R."/>
        </authorList>
    </citation>
    <scope>NUCLEOTIDE SEQUENCE [LARGE SCALE GENOMIC DNA]</scope>
    <source>
        <strain evidence="11 12">YM53</strain>
    </source>
</reference>
<evidence type="ECO:0000256" key="2">
    <source>
        <dbReference type="ARBA" id="ARBA00022475"/>
    </source>
</evidence>
<feature type="transmembrane region" description="Helical" evidence="8">
    <location>
        <begin position="277"/>
        <end position="301"/>
    </location>
</feature>
<keyword evidence="5 8" id="KW-0472">Membrane</keyword>
<dbReference type="Pfam" id="PF02687">
    <property type="entry name" value="FtsX"/>
    <property type="match status" value="2"/>
</dbReference>
<evidence type="ECO:0000256" key="7">
    <source>
        <dbReference type="SAM" id="MobiDB-lite"/>
    </source>
</evidence>
<feature type="transmembrane region" description="Helical" evidence="8">
    <location>
        <begin position="759"/>
        <end position="782"/>
    </location>
</feature>
<dbReference type="RefSeq" id="WP_131511521.1">
    <property type="nucleotide sequence ID" value="NZ_SJKD01000001.1"/>
</dbReference>
<dbReference type="PANTHER" id="PTHR30572:SF4">
    <property type="entry name" value="ABC TRANSPORTER PERMEASE YTRF"/>
    <property type="match status" value="1"/>
</dbReference>
<feature type="domain" description="ABC3 transporter permease C-terminal" evidence="9">
    <location>
        <begin position="764"/>
        <end position="870"/>
    </location>
</feature>
<protein>
    <submittedName>
        <fullName evidence="11">ABC transporter permease</fullName>
    </submittedName>
</protein>
<feature type="domain" description="MacB-like periplasmic core" evidence="10">
    <location>
        <begin position="133"/>
        <end position="246"/>
    </location>
</feature>
<dbReference type="Pfam" id="PF12704">
    <property type="entry name" value="MacB_PCD"/>
    <property type="match status" value="1"/>
</dbReference>
<feature type="transmembrane region" description="Helical" evidence="8">
    <location>
        <begin position="331"/>
        <end position="352"/>
    </location>
</feature>
<dbReference type="GO" id="GO:0022857">
    <property type="term" value="F:transmembrane transporter activity"/>
    <property type="evidence" value="ECO:0007669"/>
    <property type="project" value="TreeGrafter"/>
</dbReference>
<feature type="domain" description="ABC3 transporter permease C-terminal" evidence="9">
    <location>
        <begin position="282"/>
        <end position="402"/>
    </location>
</feature>
<evidence type="ECO:0000256" key="5">
    <source>
        <dbReference type="ARBA" id="ARBA00023136"/>
    </source>
</evidence>